<evidence type="ECO:0008006" key="12">
    <source>
        <dbReference type="Google" id="ProtNLM"/>
    </source>
</evidence>
<keyword evidence="9" id="KW-0325">Glycoprotein</keyword>
<dbReference type="GO" id="GO:0006493">
    <property type="term" value="P:protein O-linked glycosylation"/>
    <property type="evidence" value="ECO:0007669"/>
    <property type="project" value="TreeGrafter"/>
</dbReference>
<organism evidence="10 11">
    <name type="scientific">Hypocrea jecorina (strain ATCC 56765 / BCRC 32924 / NRRL 11460 / Rut C-30)</name>
    <name type="common">Trichoderma reesei</name>
    <dbReference type="NCBI Taxonomy" id="1344414"/>
    <lineage>
        <taxon>Eukaryota</taxon>
        <taxon>Fungi</taxon>
        <taxon>Dikarya</taxon>
        <taxon>Ascomycota</taxon>
        <taxon>Pezizomycotina</taxon>
        <taxon>Sordariomycetes</taxon>
        <taxon>Hypocreomycetidae</taxon>
        <taxon>Hypocreales</taxon>
        <taxon>Hypocreaceae</taxon>
        <taxon>Trichoderma</taxon>
    </lineage>
</organism>
<keyword evidence="7" id="KW-1133">Transmembrane helix</keyword>
<dbReference type="InterPro" id="IPR029044">
    <property type="entry name" value="Nucleotide-diphossugar_trans"/>
</dbReference>
<evidence type="ECO:0000313" key="10">
    <source>
        <dbReference type="EMBL" id="ETR99105.1"/>
    </source>
</evidence>
<dbReference type="KEGG" id="trr:M419DRAFT_132828"/>
<comment type="subcellular location">
    <subcellularLocation>
        <location evidence="1">Membrane</location>
        <topology evidence="1">Single-pass type II membrane protein</topology>
    </subcellularLocation>
</comment>
<dbReference type="PANTHER" id="PTHR31392:SF1">
    <property type="entry name" value="ALPHA-1,3-MANNOSYLTRANSFERASE MNN1-RELATED"/>
    <property type="match status" value="1"/>
</dbReference>
<evidence type="ECO:0000256" key="9">
    <source>
        <dbReference type="ARBA" id="ARBA00023180"/>
    </source>
</evidence>
<evidence type="ECO:0000256" key="1">
    <source>
        <dbReference type="ARBA" id="ARBA00004606"/>
    </source>
</evidence>
<keyword evidence="3" id="KW-0328">Glycosyltransferase</keyword>
<dbReference type="PANTHER" id="PTHR31392">
    <property type="entry name" value="ALPHA-1,3-MANNOSYLTRANSFERASE MNN1-RELATED"/>
    <property type="match status" value="1"/>
</dbReference>
<evidence type="ECO:0000256" key="4">
    <source>
        <dbReference type="ARBA" id="ARBA00022679"/>
    </source>
</evidence>
<accession>A0A024S3Q0</accession>
<proteinExistence type="inferred from homology"/>
<dbReference type="AlphaFoldDB" id="A0A024S3Q0"/>
<dbReference type="GO" id="GO:0005794">
    <property type="term" value="C:Golgi apparatus"/>
    <property type="evidence" value="ECO:0007669"/>
    <property type="project" value="TreeGrafter"/>
</dbReference>
<dbReference type="InterPro" id="IPR022751">
    <property type="entry name" value="Alpha_mannosyltransferase"/>
</dbReference>
<evidence type="ECO:0000256" key="3">
    <source>
        <dbReference type="ARBA" id="ARBA00022676"/>
    </source>
</evidence>
<dbReference type="SUPFAM" id="SSF53448">
    <property type="entry name" value="Nucleotide-diphospho-sugar transferases"/>
    <property type="match status" value="1"/>
</dbReference>
<evidence type="ECO:0000256" key="6">
    <source>
        <dbReference type="ARBA" id="ARBA00022968"/>
    </source>
</evidence>
<dbReference type="EMBL" id="KI911158">
    <property type="protein sequence ID" value="ETR99105.1"/>
    <property type="molecule type" value="Genomic_DNA"/>
</dbReference>
<reference evidence="11" key="1">
    <citation type="journal article" date="2013" name="Ind. Biotechnol.">
        <title>Comparative genomics analysis of Trichoderma reesei strains.</title>
        <authorList>
            <person name="Koike H."/>
            <person name="Aerts A."/>
            <person name="LaButti K."/>
            <person name="Grigoriev I.V."/>
            <person name="Baker S.E."/>
        </authorList>
    </citation>
    <scope>NUCLEOTIDE SEQUENCE [LARGE SCALE GENOMIC DNA]</scope>
    <source>
        <strain evidence="11">ATCC 56765 / BCRC 32924 / NRRL 11460 / Rut C-30</strain>
    </source>
</reference>
<dbReference type="OrthoDB" id="430354at2759"/>
<dbReference type="Proteomes" id="UP000024376">
    <property type="component" value="Unassembled WGS sequence"/>
</dbReference>
<keyword evidence="4" id="KW-0808">Transferase</keyword>
<keyword evidence="6" id="KW-0735">Signal-anchor</keyword>
<keyword evidence="8" id="KW-0472">Membrane</keyword>
<dbReference type="Pfam" id="PF11051">
    <property type="entry name" value="Mannosyl_trans3"/>
    <property type="match status" value="1"/>
</dbReference>
<dbReference type="GO" id="GO:0016020">
    <property type="term" value="C:membrane"/>
    <property type="evidence" value="ECO:0007669"/>
    <property type="project" value="UniProtKB-SubCell"/>
</dbReference>
<dbReference type="HOGENOM" id="CLU_030430_0_1_1"/>
<gene>
    <name evidence="10" type="ORF">M419DRAFT_132828</name>
</gene>
<dbReference type="GO" id="GO:0000033">
    <property type="term" value="F:alpha-1,3-mannosyltransferase activity"/>
    <property type="evidence" value="ECO:0007669"/>
    <property type="project" value="TreeGrafter"/>
</dbReference>
<comment type="similarity">
    <text evidence="2">Belongs to the MNN1/MNT family.</text>
</comment>
<protein>
    <recommendedName>
        <fullName evidence="12">Glycosyltransferase family 71</fullName>
    </recommendedName>
</protein>
<sequence>MLRISSRFRACFDRSPGKFFLLGIITIALCFAFGNVARDAALDTVYAQLHINESLRAILRTSKYYQRNPIKPPYKDQFWETGQRSRNLSRWISDVDGPLGSELSDHEKEMLLSAIETTAGSLFPFLNPAPGEKGSKTPLGDLRRSFTKGSRGIVIPAGGSELQIRFTGHLISALRDVLGCSLPIQLAYAGDGDLPDYRRDALLSLDKTNNTELLNVWTAFDDTTLRLRRKGWAIKPFAALASRFEHVIVVDADAVFLQSPEVLFEQRAYVDNGAYLFHDRLLWQHAFQGRHDWWRDQIKEPSPAMNKSLVWTQDYAEECDSGVVVLDKSRTEVLVGLLHIAWQNTNDVRDEVSYKMTYGDKETWWLGLELAGSKYEFEKHYGSIVGWEKEGDSESEAVCSFVIAHTDEEDKLLWYNGSLLKNKLVDPYGYEVPLYWMMDGEWNKGGKKEMSCMVKGKRRWLNGDEISMLQRSIDAAIGVDGVLARAEAESLAKAKAKAQAEAEAEAEDA</sequence>
<evidence type="ECO:0000256" key="8">
    <source>
        <dbReference type="ARBA" id="ARBA00023136"/>
    </source>
</evidence>
<evidence type="ECO:0000256" key="7">
    <source>
        <dbReference type="ARBA" id="ARBA00022989"/>
    </source>
</evidence>
<keyword evidence="5" id="KW-0812">Transmembrane</keyword>
<evidence type="ECO:0000256" key="2">
    <source>
        <dbReference type="ARBA" id="ARBA00009105"/>
    </source>
</evidence>
<evidence type="ECO:0000256" key="5">
    <source>
        <dbReference type="ARBA" id="ARBA00022692"/>
    </source>
</evidence>
<name>A0A024S3Q0_HYPJR</name>
<evidence type="ECO:0000313" key="11">
    <source>
        <dbReference type="Proteomes" id="UP000024376"/>
    </source>
</evidence>